<organism evidence="1 2">
    <name type="scientific">Eleginops maclovinus</name>
    <name type="common">Patagonian blennie</name>
    <name type="synonym">Eleginus maclovinus</name>
    <dbReference type="NCBI Taxonomy" id="56733"/>
    <lineage>
        <taxon>Eukaryota</taxon>
        <taxon>Metazoa</taxon>
        <taxon>Chordata</taxon>
        <taxon>Craniata</taxon>
        <taxon>Vertebrata</taxon>
        <taxon>Euteleostomi</taxon>
        <taxon>Actinopterygii</taxon>
        <taxon>Neopterygii</taxon>
        <taxon>Teleostei</taxon>
        <taxon>Neoteleostei</taxon>
        <taxon>Acanthomorphata</taxon>
        <taxon>Eupercaria</taxon>
        <taxon>Perciformes</taxon>
        <taxon>Notothenioidei</taxon>
        <taxon>Eleginopidae</taxon>
        <taxon>Eleginops</taxon>
    </lineage>
</organism>
<evidence type="ECO:0000313" key="1">
    <source>
        <dbReference type="EMBL" id="KAK5871318.1"/>
    </source>
</evidence>
<reference evidence="1 2" key="2">
    <citation type="journal article" date="2023" name="Mol. Biol. Evol.">
        <title>Genomics of Secondarily Temperate Adaptation in the Only Non-Antarctic Icefish.</title>
        <authorList>
            <person name="Rivera-Colon A.G."/>
            <person name="Rayamajhi N."/>
            <person name="Minhas B.F."/>
            <person name="Madrigal G."/>
            <person name="Bilyk K.T."/>
            <person name="Yoon V."/>
            <person name="Hune M."/>
            <person name="Gregory S."/>
            <person name="Cheng C.H.C."/>
            <person name="Catchen J.M."/>
        </authorList>
    </citation>
    <scope>NUCLEOTIDE SEQUENCE [LARGE SCALE GENOMIC DNA]</scope>
    <source>
        <strain evidence="1">JMC-PN-2008</strain>
    </source>
</reference>
<sequence>MASVVGYDEKPILCVKMVYRTYLQDTSAPPPPPCQSAHTPGLAAGQTKPWPALALALSRLALTQILWLTLQTCG</sequence>
<keyword evidence="2" id="KW-1185">Reference proteome</keyword>
<comment type="caution">
    <text evidence="1">The sequence shown here is derived from an EMBL/GenBank/DDBJ whole genome shotgun (WGS) entry which is preliminary data.</text>
</comment>
<name>A0AAN8AT57_ELEMC</name>
<dbReference type="AlphaFoldDB" id="A0AAN8AT57"/>
<gene>
    <name evidence="1" type="ORF">PBY51_004205</name>
</gene>
<evidence type="ECO:0000313" key="2">
    <source>
        <dbReference type="Proteomes" id="UP001346869"/>
    </source>
</evidence>
<dbReference type="EMBL" id="JAUZQC010000005">
    <property type="protein sequence ID" value="KAK5871318.1"/>
    <property type="molecule type" value="Genomic_DNA"/>
</dbReference>
<proteinExistence type="predicted"/>
<accession>A0AAN8AT57</accession>
<protein>
    <submittedName>
        <fullName evidence="1">Uncharacterized protein</fullName>
    </submittedName>
</protein>
<dbReference type="Proteomes" id="UP001346869">
    <property type="component" value="Unassembled WGS sequence"/>
</dbReference>
<reference evidence="1 2" key="1">
    <citation type="journal article" date="2023" name="Genes (Basel)">
        <title>Chromosome-Level Genome Assembly and Circadian Gene Repertoire of the Patagonia Blennie Eleginops maclovinus-The Closest Ancestral Proxy of Antarctic Cryonotothenioids.</title>
        <authorList>
            <person name="Cheng C.C."/>
            <person name="Rivera-Colon A.G."/>
            <person name="Minhas B.F."/>
            <person name="Wilson L."/>
            <person name="Rayamajhi N."/>
            <person name="Vargas-Chacoff L."/>
            <person name="Catchen J.M."/>
        </authorList>
    </citation>
    <scope>NUCLEOTIDE SEQUENCE [LARGE SCALE GENOMIC DNA]</scope>
    <source>
        <strain evidence="1">JMC-PN-2008</strain>
    </source>
</reference>